<evidence type="ECO:0000313" key="3">
    <source>
        <dbReference type="EMBL" id="ATX71204.1"/>
    </source>
</evidence>
<protein>
    <submittedName>
        <fullName evidence="3">PTS system, ascorbate-specific IIB component</fullName>
    </submittedName>
</protein>
<dbReference type="GO" id="GO:0008982">
    <property type="term" value="F:protein-N(PI)-phosphohistidine-sugar phosphotransferase activity"/>
    <property type="evidence" value="ECO:0007669"/>
    <property type="project" value="InterPro"/>
</dbReference>
<dbReference type="RefSeq" id="WP_100254745.1">
    <property type="nucleotide sequence ID" value="NZ_CP024870.1"/>
</dbReference>
<dbReference type="SUPFAM" id="SSF52794">
    <property type="entry name" value="PTS system IIB component-like"/>
    <property type="match status" value="1"/>
</dbReference>
<dbReference type="GO" id="GO:0009401">
    <property type="term" value="P:phosphoenolpyruvate-dependent sugar phosphotransferase system"/>
    <property type="evidence" value="ECO:0007669"/>
    <property type="project" value="InterPro"/>
</dbReference>
<accession>A0A2K8KNA9</accession>
<evidence type="ECO:0000313" key="4">
    <source>
        <dbReference type="Proteomes" id="UP000231179"/>
    </source>
</evidence>
<evidence type="ECO:0000259" key="2">
    <source>
        <dbReference type="PROSITE" id="PS51099"/>
    </source>
</evidence>
<dbReference type="AlphaFoldDB" id="A0A2K8KNA9"/>
<dbReference type="Pfam" id="PF02302">
    <property type="entry name" value="PTS_IIB"/>
    <property type="match status" value="1"/>
</dbReference>
<gene>
    <name evidence="3" type="primary">sgaB</name>
    <name evidence="3" type="ORF">SCLAR_v1c08980</name>
</gene>
<sequence>MKKILAVCGVGQGTSLLLKMNIEEELKKLGFEADVDNTSISMVVSETPDYIVTNSEFAKQLVNHPSQIIIVENYFDNNEIAVALEKIFK</sequence>
<dbReference type="CDD" id="cd05563">
    <property type="entry name" value="PTS_IIB_ascorbate"/>
    <property type="match status" value="1"/>
</dbReference>
<feature type="domain" description="PTS EIIB type-2" evidence="2">
    <location>
        <begin position="2"/>
        <end position="89"/>
    </location>
</feature>
<evidence type="ECO:0000256" key="1">
    <source>
        <dbReference type="ARBA" id="ARBA00022679"/>
    </source>
</evidence>
<keyword evidence="4" id="KW-1185">Reference proteome</keyword>
<dbReference type="PROSITE" id="PS51099">
    <property type="entry name" value="PTS_EIIB_TYPE_2"/>
    <property type="match status" value="1"/>
</dbReference>
<dbReference type="InterPro" id="IPR003501">
    <property type="entry name" value="PTS_EIIB_2/3"/>
</dbReference>
<dbReference type="InterPro" id="IPR036095">
    <property type="entry name" value="PTS_EIIB-like_sf"/>
</dbReference>
<dbReference type="EMBL" id="CP024870">
    <property type="protein sequence ID" value="ATX71204.1"/>
    <property type="molecule type" value="Genomic_DNA"/>
</dbReference>
<dbReference type="InterPro" id="IPR013011">
    <property type="entry name" value="PTS_EIIB_2"/>
</dbReference>
<organism evidence="3 4">
    <name type="scientific">Spiroplasma clarkii</name>
    <dbReference type="NCBI Taxonomy" id="2139"/>
    <lineage>
        <taxon>Bacteria</taxon>
        <taxon>Bacillati</taxon>
        <taxon>Mycoplasmatota</taxon>
        <taxon>Mollicutes</taxon>
        <taxon>Entomoplasmatales</taxon>
        <taxon>Spiroplasmataceae</taxon>
        <taxon>Spiroplasma</taxon>
    </lineage>
</organism>
<name>A0A2K8KNA9_9MOLU</name>
<proteinExistence type="predicted"/>
<dbReference type="Proteomes" id="UP000231179">
    <property type="component" value="Chromosome"/>
</dbReference>
<reference evidence="3 4" key="1">
    <citation type="submission" date="2017-11" db="EMBL/GenBank/DDBJ databases">
        <title>Complete genome sequence of Spiroplasma clarkii CN-5 (DSM 19994).</title>
        <authorList>
            <person name="Tsai Y.-M."/>
            <person name="Chang A."/>
            <person name="Lo W.-S."/>
            <person name="Kuo C.-H."/>
        </authorList>
    </citation>
    <scope>NUCLEOTIDE SEQUENCE [LARGE SCALE GENOMIC DNA]</scope>
    <source>
        <strain evidence="3 4">CN-5</strain>
    </source>
</reference>
<dbReference type="Gene3D" id="3.40.50.2300">
    <property type="match status" value="1"/>
</dbReference>
<keyword evidence="1" id="KW-0808">Transferase</keyword>